<dbReference type="InterPro" id="IPR029062">
    <property type="entry name" value="Class_I_gatase-like"/>
</dbReference>
<evidence type="ECO:0000259" key="1">
    <source>
        <dbReference type="Pfam" id="PF01965"/>
    </source>
</evidence>
<keyword evidence="3" id="KW-1185">Reference proteome</keyword>
<evidence type="ECO:0000313" key="2">
    <source>
        <dbReference type="EMBL" id="MDR9900368.1"/>
    </source>
</evidence>
<dbReference type="GO" id="GO:0006355">
    <property type="term" value="P:regulation of DNA-templated transcription"/>
    <property type="evidence" value="ECO:0007669"/>
    <property type="project" value="TreeGrafter"/>
</dbReference>
<proteinExistence type="predicted"/>
<evidence type="ECO:0000313" key="3">
    <source>
        <dbReference type="Proteomes" id="UP000667802"/>
    </source>
</evidence>
<dbReference type="InterPro" id="IPR052158">
    <property type="entry name" value="INH-QAR"/>
</dbReference>
<protein>
    <submittedName>
        <fullName evidence="2">DJ-1/PfpI family protein</fullName>
    </submittedName>
</protein>
<gene>
    <name evidence="2" type="ORF">G7B40_038345</name>
</gene>
<comment type="caution">
    <text evidence="2">The sequence shown here is derived from an EMBL/GenBank/DDBJ whole genome shotgun (WGS) entry which is preliminary data.</text>
</comment>
<dbReference type="InterPro" id="IPR002818">
    <property type="entry name" value="DJ-1/PfpI"/>
</dbReference>
<reference evidence="3" key="1">
    <citation type="journal article" date="2021" name="Science">
        <title>Hunting the eagle killer: A cyanobacterial neurotoxin causes vacuolar myelinopathy.</title>
        <authorList>
            <person name="Breinlinger S."/>
            <person name="Phillips T.J."/>
            <person name="Haram B.N."/>
            <person name="Mares J."/>
            <person name="Martinez Yerena J.A."/>
            <person name="Hrouzek P."/>
            <person name="Sobotka R."/>
            <person name="Henderson W.M."/>
            <person name="Schmieder P."/>
            <person name="Williams S.M."/>
            <person name="Lauderdale J.D."/>
            <person name="Wilde H.D."/>
            <person name="Gerrin W."/>
            <person name="Kust A."/>
            <person name="Washington J.W."/>
            <person name="Wagner C."/>
            <person name="Geier B."/>
            <person name="Liebeke M."/>
            <person name="Enke H."/>
            <person name="Niedermeyer T.H.J."/>
            <person name="Wilde S.B."/>
        </authorList>
    </citation>
    <scope>NUCLEOTIDE SEQUENCE [LARGE SCALE GENOMIC DNA]</scope>
    <source>
        <strain evidence="3">Thurmond2011</strain>
    </source>
</reference>
<sequence>MVKVQIIIFDGFDELDAIAPYEVLLKAAVIGADVEAKLVVLGDSLEITAACGLRVQAHAKLELDQKLDVLIVPGGGWVGRAPQGVRSEVERGTIPAAISHLYRNGTVIASVCTGAMLVAAAGLLSSRHAITHHGAIEDLIAKGAEIVKARVVDDGDIITAGGVTSGLDLALWVLERYFEPEIAHKVEMMLEYERRGTVWRRSTP</sequence>
<dbReference type="AlphaFoldDB" id="A0AAP5IET3"/>
<dbReference type="EMBL" id="JAALHA020000033">
    <property type="protein sequence ID" value="MDR9900368.1"/>
    <property type="molecule type" value="Genomic_DNA"/>
</dbReference>
<dbReference type="Proteomes" id="UP000667802">
    <property type="component" value="Unassembled WGS sequence"/>
</dbReference>
<dbReference type="RefSeq" id="WP_208341608.1">
    <property type="nucleotide sequence ID" value="NZ_CAWQFN010000924.1"/>
</dbReference>
<dbReference type="CDD" id="cd03139">
    <property type="entry name" value="GATase1_PfpI_2"/>
    <property type="match status" value="1"/>
</dbReference>
<dbReference type="SUPFAM" id="SSF52317">
    <property type="entry name" value="Class I glutamine amidotransferase-like"/>
    <property type="match status" value="1"/>
</dbReference>
<dbReference type="PANTHER" id="PTHR43130:SF2">
    <property type="entry name" value="DJ-1_PFPI DOMAIN-CONTAINING PROTEIN"/>
    <property type="match status" value="1"/>
</dbReference>
<dbReference type="Pfam" id="PF01965">
    <property type="entry name" value="DJ-1_PfpI"/>
    <property type="match status" value="1"/>
</dbReference>
<name>A0AAP5IET3_9CYAN</name>
<accession>A0AAP5IET3</accession>
<organism evidence="2 3">
    <name type="scientific">Aetokthonos hydrillicola Thurmond2011</name>
    <dbReference type="NCBI Taxonomy" id="2712845"/>
    <lineage>
        <taxon>Bacteria</taxon>
        <taxon>Bacillati</taxon>
        <taxon>Cyanobacteriota</taxon>
        <taxon>Cyanophyceae</taxon>
        <taxon>Nostocales</taxon>
        <taxon>Hapalosiphonaceae</taxon>
        <taxon>Aetokthonos</taxon>
    </lineage>
</organism>
<dbReference type="PANTHER" id="PTHR43130">
    <property type="entry name" value="ARAC-FAMILY TRANSCRIPTIONAL REGULATOR"/>
    <property type="match status" value="1"/>
</dbReference>
<feature type="domain" description="DJ-1/PfpI" evidence="1">
    <location>
        <begin position="3"/>
        <end position="175"/>
    </location>
</feature>
<dbReference type="Gene3D" id="3.40.50.880">
    <property type="match status" value="1"/>
</dbReference>